<dbReference type="InterPro" id="IPR005110">
    <property type="entry name" value="MoeA_linker/N"/>
</dbReference>
<dbReference type="Gene3D" id="3.40.190.10">
    <property type="entry name" value="Periplasmic binding protein-like II"/>
    <property type="match status" value="1"/>
</dbReference>
<dbReference type="Pfam" id="PF12727">
    <property type="entry name" value="PBP_like"/>
    <property type="match status" value="1"/>
</dbReference>
<proteinExistence type="inferred from homology"/>
<dbReference type="Gene3D" id="3.90.105.10">
    <property type="entry name" value="Molybdopterin biosynthesis moea protein, domain 2"/>
    <property type="match status" value="1"/>
</dbReference>
<dbReference type="InterPro" id="IPR036425">
    <property type="entry name" value="MoaB/Mog-like_dom_sf"/>
</dbReference>
<dbReference type="GO" id="GO:0046872">
    <property type="term" value="F:metal ion binding"/>
    <property type="evidence" value="ECO:0007669"/>
    <property type="project" value="UniProtKB-UniRule"/>
</dbReference>
<dbReference type="PANTHER" id="PTHR10192:SF19">
    <property type="entry name" value="MOLYBDOPTERIN BIOSYNTHESIS PROTEIN MJ0666-RELATED"/>
    <property type="match status" value="1"/>
</dbReference>
<dbReference type="InterPro" id="IPR001453">
    <property type="entry name" value="MoaB/Mog_dom"/>
</dbReference>
<dbReference type="InterPro" id="IPR036135">
    <property type="entry name" value="MoeA_linker/N_sf"/>
</dbReference>
<dbReference type="KEGG" id="aram:KAR29_06745"/>
<comment type="function">
    <text evidence="1 6">Catalyzes the insertion of molybdate into adenylated molybdopterin with the concomitant release of AMP.</text>
</comment>
<dbReference type="SMART" id="SM00852">
    <property type="entry name" value="MoCF_biosynth"/>
    <property type="match status" value="1"/>
</dbReference>
<evidence type="ECO:0000256" key="2">
    <source>
        <dbReference type="ARBA" id="ARBA00005046"/>
    </source>
</evidence>
<dbReference type="Pfam" id="PF03454">
    <property type="entry name" value="MoeA_C"/>
    <property type="match status" value="1"/>
</dbReference>
<comment type="catalytic activity">
    <reaction evidence="5">
        <text>adenylyl-molybdopterin + molybdate = Mo-molybdopterin + AMP + H(+)</text>
        <dbReference type="Rhea" id="RHEA:35047"/>
        <dbReference type="ChEBI" id="CHEBI:15378"/>
        <dbReference type="ChEBI" id="CHEBI:36264"/>
        <dbReference type="ChEBI" id="CHEBI:62727"/>
        <dbReference type="ChEBI" id="CHEBI:71302"/>
        <dbReference type="ChEBI" id="CHEBI:456215"/>
        <dbReference type="EC" id="2.10.1.1"/>
    </reaction>
</comment>
<protein>
    <recommendedName>
        <fullName evidence="6">Molybdopterin molybdenumtransferase</fullName>
        <ecNumber evidence="6">2.10.1.1</ecNumber>
    </recommendedName>
</protein>
<reference evidence="9" key="1">
    <citation type="submission" date="2021-04" db="EMBL/GenBank/DDBJ databases">
        <title>A novel Synergistetes isolate from a pyrite-forming mixed culture.</title>
        <authorList>
            <person name="Bunk B."/>
            <person name="Sproer C."/>
            <person name="Spring S."/>
            <person name="Pester M."/>
        </authorList>
    </citation>
    <scope>NUCLEOTIDE SEQUENCE [LARGE SCALE GENOMIC DNA]</scope>
    <source>
        <strain evidence="9">J.5.4.2-T.3.5.2</strain>
    </source>
</reference>
<dbReference type="Gene3D" id="2.40.340.10">
    <property type="entry name" value="MoeA, C-terminal, domain IV"/>
    <property type="match status" value="1"/>
</dbReference>
<evidence type="ECO:0000256" key="5">
    <source>
        <dbReference type="ARBA" id="ARBA00047317"/>
    </source>
</evidence>
<keyword evidence="6" id="KW-0479">Metal-binding</keyword>
<feature type="domain" description="MoaB/Mog" evidence="7">
    <location>
        <begin position="162"/>
        <end position="301"/>
    </location>
</feature>
<keyword evidence="6" id="KW-0500">Molybdenum</keyword>
<evidence type="ECO:0000256" key="1">
    <source>
        <dbReference type="ARBA" id="ARBA00002901"/>
    </source>
</evidence>
<accession>A0A9Q7F0A6</accession>
<dbReference type="GO" id="GO:0005737">
    <property type="term" value="C:cytoplasm"/>
    <property type="evidence" value="ECO:0007669"/>
    <property type="project" value="TreeGrafter"/>
</dbReference>
<dbReference type="InterPro" id="IPR036688">
    <property type="entry name" value="MoeA_C_domain_IV_sf"/>
</dbReference>
<keyword evidence="9" id="KW-1185">Reference proteome</keyword>
<dbReference type="SUPFAM" id="SSF63867">
    <property type="entry name" value="MoeA C-terminal domain-like"/>
    <property type="match status" value="1"/>
</dbReference>
<evidence type="ECO:0000313" key="8">
    <source>
        <dbReference type="EMBL" id="QTX33716.1"/>
    </source>
</evidence>
<dbReference type="GO" id="GO:0061599">
    <property type="term" value="F:molybdopterin molybdotransferase activity"/>
    <property type="evidence" value="ECO:0007669"/>
    <property type="project" value="UniProtKB-UniRule"/>
</dbReference>
<dbReference type="Proteomes" id="UP000671879">
    <property type="component" value="Chromosome"/>
</dbReference>
<dbReference type="PANTHER" id="PTHR10192">
    <property type="entry name" value="MOLYBDOPTERIN BIOSYNTHESIS PROTEIN"/>
    <property type="match status" value="1"/>
</dbReference>
<sequence>MTVALRYLRESIAPLVPMRERTAVEASLGRALLEDVTALRNIPHYRASAVDGYALRATMTAGASPARPVRLSLETCQWVNTGGLVEPSFDAVVMVEDTSLDGSELLVSKAITVGANVRPPGDDVMRGQIIAREGDVVTPQHQALLRAAGVEGLLIRALPRTLYLPTGDEILPVSYEGPLPAGTVPETNSILLRGLFSRWGFPLTVGDIIPDDPARLRQALEKNMDAYDLLLVGAGSAKGKKDYTAEVFSSLGDLLFRWVRTRPGRPAMAARIKGKPVLCLPGFPMSSVVVAMGIVFPLLAHLQGLPAEEEKALSRALGSFGSEEGELLFAHSSPPGVEEWLRCQMIQIRGKTIVWPLPGGASSMRAMSEADGVAIIAEEKLECPKGMKILLHKSKEISLERRILFQGSNDPAVERLISPIRRLGCDMVMRSVGSVGGLAALSRGECHLAACHLIDPETQSYNDSYIVRFRGNAQWRRRQLFFRQQGLIVAKGNPKGISSVEDLARPDLSIVNRQPGAGTRVLLDYLLTEKNIAPSFVKGYDRQCITHLDAASRVAYGLADVALGIKMAAEAMDLDFLPITEEPYEIVYPEECHDHPGIVAFLEALEDQQWRAEIDKIGGYRWIC</sequence>
<dbReference type="InterPro" id="IPR024370">
    <property type="entry name" value="PBP_domain"/>
</dbReference>
<keyword evidence="6" id="KW-0460">Magnesium</keyword>
<dbReference type="GO" id="GO:0006777">
    <property type="term" value="P:Mo-molybdopterin cofactor biosynthetic process"/>
    <property type="evidence" value="ECO:0007669"/>
    <property type="project" value="UniProtKB-UniRule"/>
</dbReference>
<dbReference type="Pfam" id="PF00994">
    <property type="entry name" value="MoCF_biosynth"/>
    <property type="match status" value="1"/>
</dbReference>
<comment type="similarity">
    <text evidence="3 6">Belongs to the MoeA family.</text>
</comment>
<dbReference type="SUPFAM" id="SSF53218">
    <property type="entry name" value="Molybdenum cofactor biosynthesis proteins"/>
    <property type="match status" value="1"/>
</dbReference>
<evidence type="ECO:0000256" key="3">
    <source>
        <dbReference type="ARBA" id="ARBA00010763"/>
    </source>
</evidence>
<evidence type="ECO:0000256" key="4">
    <source>
        <dbReference type="ARBA" id="ARBA00023150"/>
    </source>
</evidence>
<dbReference type="Pfam" id="PF03453">
    <property type="entry name" value="MoeA_N"/>
    <property type="match status" value="1"/>
</dbReference>
<organism evidence="8 9">
    <name type="scientific">Aminithiophilus ramosus</name>
    <dbReference type="NCBI Taxonomy" id="3029084"/>
    <lineage>
        <taxon>Bacteria</taxon>
        <taxon>Thermotogati</taxon>
        <taxon>Synergistota</taxon>
        <taxon>Synergistia</taxon>
        <taxon>Synergistales</taxon>
        <taxon>Aminithiophilaceae</taxon>
        <taxon>Aminithiophilus</taxon>
    </lineage>
</organism>
<comment type="cofactor">
    <cofactor evidence="6">
        <name>Mg(2+)</name>
        <dbReference type="ChEBI" id="CHEBI:18420"/>
    </cofactor>
</comment>
<comment type="pathway">
    <text evidence="2 6">Cofactor biosynthesis; molybdopterin biosynthesis.</text>
</comment>
<keyword evidence="4 6" id="KW-0501">Molybdenum cofactor biosynthesis</keyword>
<dbReference type="Gene3D" id="3.40.980.10">
    <property type="entry name" value="MoaB/Mog-like domain"/>
    <property type="match status" value="1"/>
</dbReference>
<dbReference type="EMBL" id="CP072943">
    <property type="protein sequence ID" value="QTX33716.1"/>
    <property type="molecule type" value="Genomic_DNA"/>
</dbReference>
<dbReference type="RefSeq" id="WP_274374931.1">
    <property type="nucleotide sequence ID" value="NZ_CP072943.1"/>
</dbReference>
<dbReference type="CDD" id="cd00887">
    <property type="entry name" value="MoeA"/>
    <property type="match status" value="1"/>
</dbReference>
<name>A0A9Q7F0A6_9BACT</name>
<evidence type="ECO:0000259" key="7">
    <source>
        <dbReference type="SMART" id="SM00852"/>
    </source>
</evidence>
<evidence type="ECO:0000256" key="6">
    <source>
        <dbReference type="RuleBase" id="RU365090"/>
    </source>
</evidence>
<dbReference type="SUPFAM" id="SSF63882">
    <property type="entry name" value="MoeA N-terminal region -like"/>
    <property type="match status" value="1"/>
</dbReference>
<gene>
    <name evidence="8" type="ORF">KAR29_06745</name>
</gene>
<dbReference type="AlphaFoldDB" id="A0A9Q7F0A6"/>
<dbReference type="EC" id="2.10.1.1" evidence="6"/>
<dbReference type="SUPFAM" id="SSF53850">
    <property type="entry name" value="Periplasmic binding protein-like II"/>
    <property type="match status" value="1"/>
</dbReference>
<dbReference type="Gene3D" id="2.170.190.11">
    <property type="entry name" value="Molybdopterin biosynthesis moea protein, domain 3"/>
    <property type="match status" value="1"/>
</dbReference>
<dbReference type="InterPro" id="IPR038987">
    <property type="entry name" value="MoeA-like"/>
</dbReference>
<dbReference type="InterPro" id="IPR005111">
    <property type="entry name" value="MoeA_C_domain_IV"/>
</dbReference>
<keyword evidence="6" id="KW-0808">Transferase</keyword>
<evidence type="ECO:0000313" key="9">
    <source>
        <dbReference type="Proteomes" id="UP000671879"/>
    </source>
</evidence>